<dbReference type="PROSITE" id="PS00075">
    <property type="entry name" value="DHFR_1"/>
    <property type="match status" value="1"/>
</dbReference>
<keyword evidence="6 8" id="KW-0560">Oxidoreductase</keyword>
<evidence type="ECO:0000256" key="1">
    <source>
        <dbReference type="ARBA" id="ARBA00004903"/>
    </source>
</evidence>
<comment type="pathway">
    <text evidence="1 8">Cofactor biosynthesis; tetrahydrofolate biosynthesis; 5,6,7,8-tetrahydrofolate from 7,8-dihydrofolate: step 1/1.</text>
</comment>
<gene>
    <name evidence="11" type="ORF">DFR31_1255</name>
</gene>
<dbReference type="FunFam" id="3.40.430.10:FF:000001">
    <property type="entry name" value="Dihydrofolate reductase"/>
    <property type="match status" value="1"/>
</dbReference>
<dbReference type="EMBL" id="RCDA01000001">
    <property type="protein sequence ID" value="RLK51319.1"/>
    <property type="molecule type" value="Genomic_DNA"/>
</dbReference>
<dbReference type="Pfam" id="PF00186">
    <property type="entry name" value="DHFR_1"/>
    <property type="match status" value="1"/>
</dbReference>
<organism evidence="11 12">
    <name type="scientific">Alkalispirillum mobile</name>
    <dbReference type="NCBI Taxonomy" id="85925"/>
    <lineage>
        <taxon>Bacteria</taxon>
        <taxon>Pseudomonadati</taxon>
        <taxon>Pseudomonadota</taxon>
        <taxon>Gammaproteobacteria</taxon>
        <taxon>Chromatiales</taxon>
        <taxon>Ectothiorhodospiraceae</taxon>
        <taxon>Alkalispirillum</taxon>
    </lineage>
</organism>
<dbReference type="Proteomes" id="UP000275461">
    <property type="component" value="Unassembled WGS sequence"/>
</dbReference>
<feature type="domain" description="DHFR" evidence="10">
    <location>
        <begin position="6"/>
        <end position="164"/>
    </location>
</feature>
<dbReference type="GO" id="GO:0006730">
    <property type="term" value="P:one-carbon metabolic process"/>
    <property type="evidence" value="ECO:0007669"/>
    <property type="project" value="UniProtKB-KW"/>
</dbReference>
<dbReference type="OrthoDB" id="9804315at2"/>
<reference evidence="11 12" key="1">
    <citation type="submission" date="2018-10" db="EMBL/GenBank/DDBJ databases">
        <title>Genomic Encyclopedia of Type Strains, Phase IV (KMG-IV): sequencing the most valuable type-strain genomes for metagenomic binning, comparative biology and taxonomic classification.</title>
        <authorList>
            <person name="Goeker M."/>
        </authorList>
    </citation>
    <scope>NUCLEOTIDE SEQUENCE [LARGE SCALE GENOMIC DNA]</scope>
    <source>
        <strain evidence="11 12">DSM 12769</strain>
    </source>
</reference>
<keyword evidence="4 8" id="KW-0554">One-carbon metabolism</keyword>
<protein>
    <recommendedName>
        <fullName evidence="3 8">Dihydrofolate reductase</fullName>
        <ecNumber evidence="3 8">1.5.1.3</ecNumber>
    </recommendedName>
</protein>
<evidence type="ECO:0000313" key="12">
    <source>
        <dbReference type="Proteomes" id="UP000275461"/>
    </source>
</evidence>
<comment type="similarity">
    <text evidence="2 8 9">Belongs to the dihydrofolate reductase family.</text>
</comment>
<dbReference type="NCBIfam" id="NF008037">
    <property type="entry name" value="PRK10769.1"/>
    <property type="match status" value="1"/>
</dbReference>
<proteinExistence type="inferred from homology"/>
<keyword evidence="12" id="KW-1185">Reference proteome</keyword>
<sequence length="166" mass="18878">MHRRPEITLIAALSDNGVIGRDNDLPWRIPADLQHFKARTRGRPIIMGRRNYESIGRPLPGRHNIVLTRQRDWQAEGCTVVHDPAAALAAAGDVEEVMIIGGEAIYRRFLPDADRLELTRIHAEVAGDTYFPEIDLADWEVVAEHQPPSDETNGWPLTYQTLERRR</sequence>
<dbReference type="PROSITE" id="PS51330">
    <property type="entry name" value="DHFR_2"/>
    <property type="match status" value="1"/>
</dbReference>
<name>A0A498C8A7_9GAMM</name>
<evidence type="ECO:0000256" key="9">
    <source>
        <dbReference type="RuleBase" id="RU004474"/>
    </source>
</evidence>
<dbReference type="PRINTS" id="PR00070">
    <property type="entry name" value="DHFR"/>
</dbReference>
<dbReference type="EC" id="1.5.1.3" evidence="3 8"/>
<dbReference type="RefSeq" id="WP_121441738.1">
    <property type="nucleotide sequence ID" value="NZ_RCDA01000001.1"/>
</dbReference>
<dbReference type="GO" id="GO:0004146">
    <property type="term" value="F:dihydrofolate reductase activity"/>
    <property type="evidence" value="ECO:0007669"/>
    <property type="project" value="UniProtKB-EC"/>
</dbReference>
<dbReference type="InterPro" id="IPR012259">
    <property type="entry name" value="DHFR"/>
</dbReference>
<comment type="caution">
    <text evidence="11">The sequence shown here is derived from an EMBL/GenBank/DDBJ whole genome shotgun (WGS) entry which is preliminary data.</text>
</comment>
<dbReference type="AlphaFoldDB" id="A0A498C8A7"/>
<dbReference type="SUPFAM" id="SSF53597">
    <property type="entry name" value="Dihydrofolate reductase-like"/>
    <property type="match status" value="1"/>
</dbReference>
<accession>A0A498C8A7</accession>
<dbReference type="InterPro" id="IPR017925">
    <property type="entry name" value="DHFR_CS"/>
</dbReference>
<comment type="function">
    <text evidence="7 8">Key enzyme in folate metabolism. Catalyzes an essential reaction for de novo glycine and purine synthesis, and for DNA precursor synthesis.</text>
</comment>
<evidence type="ECO:0000256" key="6">
    <source>
        <dbReference type="ARBA" id="ARBA00023002"/>
    </source>
</evidence>
<evidence type="ECO:0000256" key="8">
    <source>
        <dbReference type="PIRNR" id="PIRNR000194"/>
    </source>
</evidence>
<evidence type="ECO:0000256" key="5">
    <source>
        <dbReference type="ARBA" id="ARBA00022857"/>
    </source>
</evidence>
<dbReference type="CDD" id="cd00209">
    <property type="entry name" value="DHFR"/>
    <property type="match status" value="1"/>
</dbReference>
<dbReference type="PIRSF" id="PIRSF000194">
    <property type="entry name" value="DHFR"/>
    <property type="match status" value="1"/>
</dbReference>
<evidence type="ECO:0000256" key="3">
    <source>
        <dbReference type="ARBA" id="ARBA00012856"/>
    </source>
</evidence>
<evidence type="ECO:0000313" key="11">
    <source>
        <dbReference type="EMBL" id="RLK51319.1"/>
    </source>
</evidence>
<dbReference type="Gene3D" id="3.40.430.10">
    <property type="entry name" value="Dihydrofolate Reductase, subunit A"/>
    <property type="match status" value="1"/>
</dbReference>
<dbReference type="UniPathway" id="UPA00077">
    <property type="reaction ID" value="UER00158"/>
</dbReference>
<comment type="catalytic activity">
    <reaction evidence="8">
        <text>(6S)-5,6,7,8-tetrahydrofolate + NADP(+) = 7,8-dihydrofolate + NADPH + H(+)</text>
        <dbReference type="Rhea" id="RHEA:15009"/>
        <dbReference type="ChEBI" id="CHEBI:15378"/>
        <dbReference type="ChEBI" id="CHEBI:57451"/>
        <dbReference type="ChEBI" id="CHEBI:57453"/>
        <dbReference type="ChEBI" id="CHEBI:57783"/>
        <dbReference type="ChEBI" id="CHEBI:58349"/>
        <dbReference type="EC" id="1.5.1.3"/>
    </reaction>
</comment>
<evidence type="ECO:0000256" key="7">
    <source>
        <dbReference type="ARBA" id="ARBA00025067"/>
    </source>
</evidence>
<dbReference type="GO" id="GO:0046654">
    <property type="term" value="P:tetrahydrofolate biosynthetic process"/>
    <property type="evidence" value="ECO:0007669"/>
    <property type="project" value="UniProtKB-UniPathway"/>
</dbReference>
<dbReference type="GO" id="GO:0005829">
    <property type="term" value="C:cytosol"/>
    <property type="evidence" value="ECO:0007669"/>
    <property type="project" value="TreeGrafter"/>
</dbReference>
<dbReference type="GO" id="GO:0046452">
    <property type="term" value="P:dihydrofolate metabolic process"/>
    <property type="evidence" value="ECO:0007669"/>
    <property type="project" value="TreeGrafter"/>
</dbReference>
<dbReference type="GO" id="GO:0046655">
    <property type="term" value="P:folic acid metabolic process"/>
    <property type="evidence" value="ECO:0007669"/>
    <property type="project" value="TreeGrafter"/>
</dbReference>
<evidence type="ECO:0000256" key="2">
    <source>
        <dbReference type="ARBA" id="ARBA00009539"/>
    </source>
</evidence>
<evidence type="ECO:0000256" key="4">
    <source>
        <dbReference type="ARBA" id="ARBA00022563"/>
    </source>
</evidence>
<dbReference type="PANTHER" id="PTHR48069">
    <property type="entry name" value="DIHYDROFOLATE REDUCTASE"/>
    <property type="match status" value="1"/>
</dbReference>
<keyword evidence="5 8" id="KW-0521">NADP</keyword>
<dbReference type="InterPro" id="IPR024072">
    <property type="entry name" value="DHFR-like_dom_sf"/>
</dbReference>
<dbReference type="InterPro" id="IPR001796">
    <property type="entry name" value="DHFR_dom"/>
</dbReference>
<evidence type="ECO:0000259" key="10">
    <source>
        <dbReference type="PROSITE" id="PS51330"/>
    </source>
</evidence>
<dbReference type="PANTHER" id="PTHR48069:SF3">
    <property type="entry name" value="DIHYDROFOLATE REDUCTASE"/>
    <property type="match status" value="1"/>
</dbReference>
<dbReference type="GO" id="GO:0070401">
    <property type="term" value="F:NADP+ binding"/>
    <property type="evidence" value="ECO:0007669"/>
    <property type="project" value="UniProtKB-ARBA"/>
</dbReference>